<evidence type="ECO:0000256" key="1">
    <source>
        <dbReference type="ARBA" id="ARBA00022801"/>
    </source>
</evidence>
<accession>A0A420ERP7</accession>
<comment type="caution">
    <text evidence="3">The sequence shown here is derived from an EMBL/GenBank/DDBJ whole genome shotgun (WGS) entry which is preliminary data.</text>
</comment>
<feature type="domain" description="CN hydrolase" evidence="2">
    <location>
        <begin position="41"/>
        <end position="289"/>
    </location>
</feature>
<dbReference type="CDD" id="cd07572">
    <property type="entry name" value="nit"/>
    <property type="match status" value="1"/>
</dbReference>
<proteinExistence type="predicted"/>
<protein>
    <submittedName>
        <fullName evidence="3">Carbon-nitrogen hydrolase family protein</fullName>
    </submittedName>
</protein>
<dbReference type="GO" id="GO:0016811">
    <property type="term" value="F:hydrolase activity, acting on carbon-nitrogen (but not peptide) bonds, in linear amides"/>
    <property type="evidence" value="ECO:0007669"/>
    <property type="project" value="InterPro"/>
</dbReference>
<organism evidence="3 4">
    <name type="scientific">Altericroceibacterium spongiae</name>
    <dbReference type="NCBI Taxonomy" id="2320269"/>
    <lineage>
        <taxon>Bacteria</taxon>
        <taxon>Pseudomonadati</taxon>
        <taxon>Pseudomonadota</taxon>
        <taxon>Alphaproteobacteria</taxon>
        <taxon>Sphingomonadales</taxon>
        <taxon>Erythrobacteraceae</taxon>
        <taxon>Altericroceibacterium</taxon>
    </lineage>
</organism>
<dbReference type="Gene3D" id="3.60.110.10">
    <property type="entry name" value="Carbon-nitrogen hydrolase"/>
    <property type="match status" value="1"/>
</dbReference>
<dbReference type="EMBL" id="RAPF01000001">
    <property type="protein sequence ID" value="RKF23303.1"/>
    <property type="molecule type" value="Genomic_DNA"/>
</dbReference>
<evidence type="ECO:0000313" key="3">
    <source>
        <dbReference type="EMBL" id="RKF23303.1"/>
    </source>
</evidence>
<dbReference type="PANTHER" id="PTHR23088">
    <property type="entry name" value="NITRILASE-RELATED"/>
    <property type="match status" value="1"/>
</dbReference>
<evidence type="ECO:0000313" key="4">
    <source>
        <dbReference type="Proteomes" id="UP000284395"/>
    </source>
</evidence>
<dbReference type="AlphaFoldDB" id="A0A420ERP7"/>
<dbReference type="InterPro" id="IPR045254">
    <property type="entry name" value="Nit1/2_C-N_Hydrolase"/>
</dbReference>
<dbReference type="InterPro" id="IPR036526">
    <property type="entry name" value="C-N_Hydrolase_sf"/>
</dbReference>
<sequence>MTKPLAVRTSLPRWTVKASSTLCWVCEDKSIVTLAETTSTTRIALLQMTSGIDPLANARIMADAASDAARDGASILFTPEMCGLLDRQRERADQHIVEEAQDPVLAEMRNVAARHGIWVALGSLAIRRFDGRWANRSLLLTPEGNIAARYDKIHMFDVELASGETWRESAAYVPGEEVVTAETPVGRLGLSICYDIRFPALYDELGRQHCDAIAVPAAFTVPTGKAHWHLMQRARAVEASAYVIAAAQVGIHADGRETYGHSLVVDPWGEIVLDMGGDGPGLGFAEIDPKRITDIREQLPSLANRRILSKAMTS</sequence>
<dbReference type="PROSITE" id="PS50263">
    <property type="entry name" value="CN_HYDROLASE"/>
    <property type="match status" value="1"/>
</dbReference>
<dbReference type="Proteomes" id="UP000284395">
    <property type="component" value="Unassembled WGS sequence"/>
</dbReference>
<dbReference type="SUPFAM" id="SSF56317">
    <property type="entry name" value="Carbon-nitrogen hydrolase"/>
    <property type="match status" value="1"/>
</dbReference>
<dbReference type="InterPro" id="IPR003010">
    <property type="entry name" value="C-N_Hydrolase"/>
</dbReference>
<dbReference type="OrthoDB" id="9811121at2"/>
<gene>
    <name evidence="3" type="ORF">D6851_02170</name>
</gene>
<evidence type="ECO:0000259" key="2">
    <source>
        <dbReference type="PROSITE" id="PS50263"/>
    </source>
</evidence>
<dbReference type="Pfam" id="PF00795">
    <property type="entry name" value="CN_hydrolase"/>
    <property type="match status" value="1"/>
</dbReference>
<reference evidence="3 4" key="1">
    <citation type="submission" date="2018-09" db="EMBL/GenBank/DDBJ databases">
        <title>Altererythrobacter spongiae sp. nov., isolated from a marine sponge.</title>
        <authorList>
            <person name="Zhuang L."/>
            <person name="Luo L."/>
        </authorList>
    </citation>
    <scope>NUCLEOTIDE SEQUENCE [LARGE SCALE GENOMIC DNA]</scope>
    <source>
        <strain evidence="3 4">HN-Y73</strain>
    </source>
</reference>
<name>A0A420ERP7_9SPHN</name>
<dbReference type="PANTHER" id="PTHR23088:SF27">
    <property type="entry name" value="DEAMINATED GLUTATHIONE AMIDASE"/>
    <property type="match status" value="1"/>
</dbReference>
<keyword evidence="4" id="KW-1185">Reference proteome</keyword>
<keyword evidence="1 3" id="KW-0378">Hydrolase</keyword>